<accession>A0A1Q5TC86</accession>
<comment type="caution">
    <text evidence="2">The sequence shown here is derived from an EMBL/GenBank/DDBJ whole genome shotgun (WGS) entry which is preliminary data.</text>
</comment>
<feature type="compositionally biased region" description="Basic and acidic residues" evidence="1">
    <location>
        <begin position="143"/>
        <end position="199"/>
    </location>
</feature>
<protein>
    <submittedName>
        <fullName evidence="2">Uncharacterized protein</fullName>
    </submittedName>
</protein>
<dbReference type="Proteomes" id="UP000186955">
    <property type="component" value="Unassembled WGS sequence"/>
</dbReference>
<feature type="compositionally biased region" description="Polar residues" evidence="1">
    <location>
        <begin position="1"/>
        <end position="14"/>
    </location>
</feature>
<evidence type="ECO:0000313" key="2">
    <source>
        <dbReference type="EMBL" id="OKO97843.1"/>
    </source>
</evidence>
<sequence length="199" mass="21364">MSALSNPDSINHKQGTVKPSVAPAGPMTDKGHQPGRKVNEADQRGEFHLERHPPGKAPASNSYSANTVDKTGSQANNPDVLRAHGKEAVHTPAANTLRSATSADVHTGFGKPLVGETSVELAHDGAHGRKKQRGGLEGVGTSIEDKSGERKYPDKRGYEREHHLAGLRGSKEDRSAADMRPEPAETLDAEWKYEPGTKR</sequence>
<dbReference type="AlphaFoldDB" id="A0A1Q5TC86"/>
<keyword evidence="3" id="KW-1185">Reference proteome</keyword>
<dbReference type="OrthoDB" id="3260716at2759"/>
<proteinExistence type="predicted"/>
<evidence type="ECO:0000256" key="1">
    <source>
        <dbReference type="SAM" id="MobiDB-lite"/>
    </source>
</evidence>
<dbReference type="EMBL" id="MNBE01000683">
    <property type="protein sequence ID" value="OKO97843.1"/>
    <property type="molecule type" value="Genomic_DNA"/>
</dbReference>
<name>A0A1Q5TC86_9EURO</name>
<feature type="compositionally biased region" description="Polar residues" evidence="1">
    <location>
        <begin position="93"/>
        <end position="104"/>
    </location>
</feature>
<feature type="compositionally biased region" description="Basic and acidic residues" evidence="1">
    <location>
        <begin position="29"/>
        <end position="53"/>
    </location>
</feature>
<feature type="compositionally biased region" description="Polar residues" evidence="1">
    <location>
        <begin position="59"/>
        <end position="77"/>
    </location>
</feature>
<evidence type="ECO:0000313" key="3">
    <source>
        <dbReference type="Proteomes" id="UP000186955"/>
    </source>
</evidence>
<reference evidence="2 3" key="1">
    <citation type="submission" date="2016-10" db="EMBL/GenBank/DDBJ databases">
        <title>Genome sequence of the ascomycete fungus Penicillium subrubescens.</title>
        <authorList>
            <person name="De Vries R.P."/>
            <person name="Peng M."/>
            <person name="Dilokpimol A."/>
            <person name="Hilden K."/>
            <person name="Makela M.R."/>
            <person name="Grigoriev I."/>
            <person name="Riley R."/>
            <person name="Granchi Z."/>
        </authorList>
    </citation>
    <scope>NUCLEOTIDE SEQUENCE [LARGE SCALE GENOMIC DNA]</scope>
    <source>
        <strain evidence="2 3">CBS 132785</strain>
    </source>
</reference>
<feature type="region of interest" description="Disordered" evidence="1">
    <location>
        <begin position="1"/>
        <end position="199"/>
    </location>
</feature>
<gene>
    <name evidence="2" type="ORF">PENSUB_9769</name>
</gene>
<organism evidence="2 3">
    <name type="scientific">Penicillium subrubescens</name>
    <dbReference type="NCBI Taxonomy" id="1316194"/>
    <lineage>
        <taxon>Eukaryota</taxon>
        <taxon>Fungi</taxon>
        <taxon>Dikarya</taxon>
        <taxon>Ascomycota</taxon>
        <taxon>Pezizomycotina</taxon>
        <taxon>Eurotiomycetes</taxon>
        <taxon>Eurotiomycetidae</taxon>
        <taxon>Eurotiales</taxon>
        <taxon>Aspergillaceae</taxon>
        <taxon>Penicillium</taxon>
    </lineage>
</organism>